<accession>A0A427YBB1</accession>
<dbReference type="GeneID" id="39585471"/>
<proteinExistence type="predicted"/>
<protein>
    <submittedName>
        <fullName evidence="1">Uncharacterized protein</fullName>
    </submittedName>
</protein>
<sequence length="380" mass="42250">MTSLLKRKRSDCDYIDASAYPHIIDSIFSFATPSVLISLRTASRSFQYLADTLLFQHVVLDLVPATNPTSHRSHGHSVPLAELVPPFAHLVLLTPCGHRLPGGDWGDRCVAPAERARWARLLAHTWIVDYRTAPELAVVETYPQLASALANVDIVRRKVYTSRVVYAPTVVEYADFTRDNPSFPTPRVHFASLPHGLARWVLNVRVDPANPPVEGRITMQGPKNSAGVPYGTDVVAIFSQTPTSPAEVRPLAPGAPAWGVLAPILDLMVHQAPVATRGYTIVGVTQLPRALLGMRADMTDAELEDEVIEYILARDDIDLFEDERLAIRDLVRFLTREEYAKLYGPDWDVISEWPEDDLKANTLVHAFVPEVLQAEDQSLR</sequence>
<comment type="caution">
    <text evidence="1">The sequence shown here is derived from an EMBL/GenBank/DDBJ whole genome shotgun (WGS) entry which is preliminary data.</text>
</comment>
<dbReference type="OrthoDB" id="10682596at2759"/>
<name>A0A427YBB1_9TREE</name>
<dbReference type="EMBL" id="RSCE01000001">
    <property type="protein sequence ID" value="RSH88388.1"/>
    <property type="molecule type" value="Genomic_DNA"/>
</dbReference>
<evidence type="ECO:0000313" key="2">
    <source>
        <dbReference type="Proteomes" id="UP000279236"/>
    </source>
</evidence>
<dbReference type="AlphaFoldDB" id="A0A427YBB1"/>
<gene>
    <name evidence="1" type="ORF">EHS24_000928</name>
</gene>
<reference evidence="1 2" key="1">
    <citation type="submission" date="2018-11" db="EMBL/GenBank/DDBJ databases">
        <title>Genome sequence of Apiotrichum porosum DSM 27194.</title>
        <authorList>
            <person name="Aliyu H."/>
            <person name="Gorte O."/>
            <person name="Ochsenreither K."/>
        </authorList>
    </citation>
    <scope>NUCLEOTIDE SEQUENCE [LARGE SCALE GENOMIC DNA]</scope>
    <source>
        <strain evidence="1 2">DSM 27194</strain>
    </source>
</reference>
<dbReference type="RefSeq" id="XP_028480596.1">
    <property type="nucleotide sequence ID" value="XM_028616739.1"/>
</dbReference>
<dbReference type="Proteomes" id="UP000279236">
    <property type="component" value="Unassembled WGS sequence"/>
</dbReference>
<keyword evidence="2" id="KW-1185">Reference proteome</keyword>
<organism evidence="1 2">
    <name type="scientific">Apiotrichum porosum</name>
    <dbReference type="NCBI Taxonomy" id="105984"/>
    <lineage>
        <taxon>Eukaryota</taxon>
        <taxon>Fungi</taxon>
        <taxon>Dikarya</taxon>
        <taxon>Basidiomycota</taxon>
        <taxon>Agaricomycotina</taxon>
        <taxon>Tremellomycetes</taxon>
        <taxon>Trichosporonales</taxon>
        <taxon>Trichosporonaceae</taxon>
        <taxon>Apiotrichum</taxon>
    </lineage>
</organism>
<evidence type="ECO:0000313" key="1">
    <source>
        <dbReference type="EMBL" id="RSH88388.1"/>
    </source>
</evidence>